<keyword evidence="3" id="KW-1185">Reference proteome</keyword>
<dbReference type="Pfam" id="PF12697">
    <property type="entry name" value="Abhydrolase_6"/>
    <property type="match status" value="1"/>
</dbReference>
<proteinExistence type="predicted"/>
<dbReference type="Gene3D" id="3.40.50.1820">
    <property type="entry name" value="alpha/beta hydrolase"/>
    <property type="match status" value="1"/>
</dbReference>
<dbReference type="RefSeq" id="WP_108380945.1">
    <property type="nucleotide sequence ID" value="NZ_CP028858.1"/>
</dbReference>
<evidence type="ECO:0000313" key="3">
    <source>
        <dbReference type="Proteomes" id="UP000244727"/>
    </source>
</evidence>
<dbReference type="AlphaFoldDB" id="A0A2R4WYH6"/>
<name>A0A2R4WYH6_9EURY</name>
<dbReference type="InterPro" id="IPR000073">
    <property type="entry name" value="AB_hydrolase_1"/>
</dbReference>
<dbReference type="SUPFAM" id="SSF53474">
    <property type="entry name" value="alpha/beta-Hydrolases"/>
    <property type="match status" value="1"/>
</dbReference>
<evidence type="ECO:0000313" key="2">
    <source>
        <dbReference type="EMBL" id="AWB26576.1"/>
    </source>
</evidence>
<dbReference type="GeneID" id="36511249"/>
<protein>
    <submittedName>
        <fullName evidence="2">Alpha/beta hydrolase</fullName>
    </submittedName>
</protein>
<keyword evidence="2" id="KW-0378">Hydrolase</keyword>
<dbReference type="EMBL" id="CP028858">
    <property type="protein sequence ID" value="AWB26576.1"/>
    <property type="molecule type" value="Genomic_DNA"/>
</dbReference>
<gene>
    <name evidence="2" type="ORF">HARCEL1_02040</name>
</gene>
<dbReference type="PANTHER" id="PTHR46438:SF2">
    <property type="entry name" value="ALPHA_BETA-HYDROLASES SUPERFAMILY PROTEIN"/>
    <property type="match status" value="1"/>
</dbReference>
<organism evidence="2 3">
    <name type="scientific">Halococcoides cellulosivorans</name>
    <dbReference type="NCBI Taxonomy" id="1679096"/>
    <lineage>
        <taxon>Archaea</taxon>
        <taxon>Methanobacteriati</taxon>
        <taxon>Methanobacteriota</taxon>
        <taxon>Stenosarchaea group</taxon>
        <taxon>Halobacteria</taxon>
        <taxon>Halobacteriales</taxon>
        <taxon>Haloarculaceae</taxon>
        <taxon>Halococcoides</taxon>
    </lineage>
</organism>
<evidence type="ECO:0000259" key="1">
    <source>
        <dbReference type="Pfam" id="PF12697"/>
    </source>
</evidence>
<reference evidence="2 3" key="1">
    <citation type="submission" date="2018-04" db="EMBL/GenBank/DDBJ databases">
        <title>Halococcoides cellulosivorans gen. nov., sp. nov., an extremely halophilic cellulose-utilizing haloarchaeon from hypersaline lakes.</title>
        <authorList>
            <person name="Sorokin D.Y."/>
            <person name="Toshchakov S.V."/>
            <person name="Samarov N.I."/>
            <person name="Korzhenkov A."/>
            <person name="Kublanov I.V."/>
        </authorList>
    </citation>
    <scope>NUCLEOTIDE SEQUENCE [LARGE SCALE GENOMIC DNA]</scope>
    <source>
        <strain evidence="2 3">HArcel1</strain>
    </source>
</reference>
<dbReference type="GO" id="GO:0016787">
    <property type="term" value="F:hydrolase activity"/>
    <property type="evidence" value="ECO:0007669"/>
    <property type="project" value="UniProtKB-KW"/>
</dbReference>
<feature type="domain" description="AB hydrolase-1" evidence="1">
    <location>
        <begin position="63"/>
        <end position="297"/>
    </location>
</feature>
<dbReference type="KEGG" id="harc:HARCEL1_02040"/>
<sequence length="306" mass="32524">MSLKRLLATGAGAIGVAAVGNHLLTRRAGPLGPPLDGTTDETDWRGFSVATTELGDPEDPDLLAIHGISAAASSHEFADVASELADDYHVIAPDLLGFGRSDRPRIGYDPAVYTGVIEAVLAECDEPTVLASSLSGAYTAAAVADHDIAELIAVCPTDRTMAVEMGGPLLRAPIVGRSVYNALVSRPSLRHFYADHGVSDPDAIDAFRLDYDWQAAHQRGARWAPAAFLEGALQPDRSLEALFDPIDAPVRLLWGADADLPPVDRGRTLADAIDAELVIFEESALLPHVERPERVVEVVTGTEPQD</sequence>
<dbReference type="PRINTS" id="PR00111">
    <property type="entry name" value="ABHYDROLASE"/>
</dbReference>
<dbReference type="InterPro" id="IPR029058">
    <property type="entry name" value="AB_hydrolase_fold"/>
</dbReference>
<dbReference type="PANTHER" id="PTHR46438">
    <property type="entry name" value="ALPHA/BETA-HYDROLASES SUPERFAMILY PROTEIN"/>
    <property type="match status" value="1"/>
</dbReference>
<dbReference type="Proteomes" id="UP000244727">
    <property type="component" value="Chromosome"/>
</dbReference>
<accession>A0A2R4WYH6</accession>